<dbReference type="RefSeq" id="XP_007866370.1">
    <property type="nucleotide sequence ID" value="XM_007868179.1"/>
</dbReference>
<dbReference type="OrthoDB" id="198652at2759"/>
<dbReference type="SUPFAM" id="SSF56784">
    <property type="entry name" value="HAD-like"/>
    <property type="match status" value="1"/>
</dbReference>
<dbReference type="OMA" id="SCIKSIR"/>
<accession>S7RLE0</accession>
<dbReference type="InterPro" id="IPR036412">
    <property type="entry name" value="HAD-like_sf"/>
</dbReference>
<dbReference type="AlphaFoldDB" id="S7RLE0"/>
<evidence type="ECO:0000313" key="1">
    <source>
        <dbReference type="EMBL" id="EPQ55215.1"/>
    </source>
</evidence>
<protein>
    <submittedName>
        <fullName evidence="1">HAD phosphatase</fullName>
    </submittedName>
</protein>
<dbReference type="Pfam" id="PF09419">
    <property type="entry name" value="PGP_phosphatase"/>
    <property type="match status" value="1"/>
</dbReference>
<name>S7RLE0_GLOTA</name>
<dbReference type="InterPro" id="IPR023214">
    <property type="entry name" value="HAD_sf"/>
</dbReference>
<dbReference type="Gene3D" id="3.40.50.1000">
    <property type="entry name" value="HAD superfamily/HAD-like"/>
    <property type="match status" value="1"/>
</dbReference>
<evidence type="ECO:0000313" key="2">
    <source>
        <dbReference type="Proteomes" id="UP000030669"/>
    </source>
</evidence>
<dbReference type="KEGG" id="gtr:GLOTRDRAFT_129504"/>
<reference evidence="1 2" key="1">
    <citation type="journal article" date="2012" name="Science">
        <title>The Paleozoic origin of enzymatic lignin decomposition reconstructed from 31 fungal genomes.</title>
        <authorList>
            <person name="Floudas D."/>
            <person name="Binder M."/>
            <person name="Riley R."/>
            <person name="Barry K."/>
            <person name="Blanchette R.A."/>
            <person name="Henrissat B."/>
            <person name="Martinez A.T."/>
            <person name="Otillar R."/>
            <person name="Spatafora J.W."/>
            <person name="Yadav J.S."/>
            <person name="Aerts A."/>
            <person name="Benoit I."/>
            <person name="Boyd A."/>
            <person name="Carlson A."/>
            <person name="Copeland A."/>
            <person name="Coutinho P.M."/>
            <person name="de Vries R.P."/>
            <person name="Ferreira P."/>
            <person name="Findley K."/>
            <person name="Foster B."/>
            <person name="Gaskell J."/>
            <person name="Glotzer D."/>
            <person name="Gorecki P."/>
            <person name="Heitman J."/>
            <person name="Hesse C."/>
            <person name="Hori C."/>
            <person name="Igarashi K."/>
            <person name="Jurgens J.A."/>
            <person name="Kallen N."/>
            <person name="Kersten P."/>
            <person name="Kohler A."/>
            <person name="Kuees U."/>
            <person name="Kumar T.K.A."/>
            <person name="Kuo A."/>
            <person name="LaButti K."/>
            <person name="Larrondo L.F."/>
            <person name="Lindquist E."/>
            <person name="Ling A."/>
            <person name="Lombard V."/>
            <person name="Lucas S."/>
            <person name="Lundell T."/>
            <person name="Martin R."/>
            <person name="McLaughlin D.J."/>
            <person name="Morgenstern I."/>
            <person name="Morin E."/>
            <person name="Murat C."/>
            <person name="Nagy L.G."/>
            <person name="Nolan M."/>
            <person name="Ohm R.A."/>
            <person name="Patyshakuliyeva A."/>
            <person name="Rokas A."/>
            <person name="Ruiz-Duenas F.J."/>
            <person name="Sabat G."/>
            <person name="Salamov A."/>
            <person name="Samejima M."/>
            <person name="Schmutz J."/>
            <person name="Slot J.C."/>
            <person name="St John F."/>
            <person name="Stenlid J."/>
            <person name="Sun H."/>
            <person name="Sun S."/>
            <person name="Syed K."/>
            <person name="Tsang A."/>
            <person name="Wiebenga A."/>
            <person name="Young D."/>
            <person name="Pisabarro A."/>
            <person name="Eastwood D.C."/>
            <person name="Martin F."/>
            <person name="Cullen D."/>
            <person name="Grigoriev I.V."/>
            <person name="Hibbett D.S."/>
        </authorList>
    </citation>
    <scope>NUCLEOTIDE SEQUENCE [LARGE SCALE GENOMIC DNA]</scope>
    <source>
        <strain evidence="1 2">ATCC 11539</strain>
    </source>
</reference>
<organism evidence="1 2">
    <name type="scientific">Gloeophyllum trabeum (strain ATCC 11539 / FP-39264 / Madison 617)</name>
    <name type="common">Brown rot fungus</name>
    <dbReference type="NCBI Taxonomy" id="670483"/>
    <lineage>
        <taxon>Eukaryota</taxon>
        <taxon>Fungi</taxon>
        <taxon>Dikarya</taxon>
        <taxon>Basidiomycota</taxon>
        <taxon>Agaricomycotina</taxon>
        <taxon>Agaricomycetes</taxon>
        <taxon>Gloeophyllales</taxon>
        <taxon>Gloeophyllaceae</taxon>
        <taxon>Gloeophyllum</taxon>
    </lineage>
</organism>
<dbReference type="GO" id="GO:0008962">
    <property type="term" value="F:phosphatidylglycerophosphatase activity"/>
    <property type="evidence" value="ECO:0007669"/>
    <property type="project" value="InterPro"/>
</dbReference>
<dbReference type="eggNOG" id="KOG2961">
    <property type="taxonomic scope" value="Eukaryota"/>
</dbReference>
<keyword evidence="2" id="KW-1185">Reference proteome</keyword>
<dbReference type="InterPro" id="IPR027706">
    <property type="entry name" value="PGP_Pase"/>
</dbReference>
<sequence>MPLNVPGILVPFQLVFKPRLVLPHIAVKDIRRLDFQALRDAGYRAAVFDKDNCLTIPHEDTLVPDLQGAWKECRDTFGRENVLVVSNSAGTRQDPGGIQAESVSHHLSAPVLRHATPKPGYACISSIRAYFASLPRPLRDSELVVVGDRVFTDVVLANRMNGRRRFFSRRKAEGGGEGEGPLAVWTTGVWARESMFMRWGERQLVRAVERWVARKPVRDSGMFVKPDVVTKDAQEKRGITSRLLARMFGKPEPGGEEKRGIGRRLRHKWGRRIAVVS</sequence>
<gene>
    <name evidence="1" type="ORF">GLOTRDRAFT_129504</name>
</gene>
<dbReference type="GeneID" id="19301954"/>
<dbReference type="Proteomes" id="UP000030669">
    <property type="component" value="Unassembled WGS sequence"/>
</dbReference>
<proteinExistence type="predicted"/>
<dbReference type="EMBL" id="KB469302">
    <property type="protein sequence ID" value="EPQ55215.1"/>
    <property type="molecule type" value="Genomic_DNA"/>
</dbReference>
<dbReference type="HOGENOM" id="CLU_056221_1_0_1"/>
<dbReference type="STRING" id="670483.S7RLE0"/>